<proteinExistence type="predicted"/>
<dbReference type="AlphaFoldDB" id="A0A7G9LCP1"/>
<dbReference type="InterPro" id="IPR025646">
    <property type="entry name" value="DUF4350"/>
</dbReference>
<keyword evidence="1" id="KW-0812">Transmembrane</keyword>
<dbReference type="Proteomes" id="UP000515808">
    <property type="component" value="Chromosome"/>
</dbReference>
<reference evidence="3 4" key="1">
    <citation type="submission" date="2020-08" db="EMBL/GenBank/DDBJ databases">
        <title>Polaribacter sp. L12M9 isolated from gut of the Korean scallop.</title>
        <authorList>
            <person name="Jeong Y.S."/>
        </authorList>
    </citation>
    <scope>NUCLEOTIDE SEQUENCE [LARGE SCALE GENOMIC DNA]</scope>
    <source>
        <strain evidence="3 4">L12M9</strain>
    </source>
</reference>
<feature type="transmembrane region" description="Helical" evidence="1">
    <location>
        <begin position="270"/>
        <end position="289"/>
    </location>
</feature>
<accession>A0A7G9LCP1</accession>
<dbReference type="EMBL" id="CP060695">
    <property type="protein sequence ID" value="QNM86390.1"/>
    <property type="molecule type" value="Genomic_DNA"/>
</dbReference>
<keyword evidence="1" id="KW-1133">Transmembrane helix</keyword>
<feature type="domain" description="DUF4350" evidence="2">
    <location>
        <begin position="76"/>
        <end position="230"/>
    </location>
</feature>
<gene>
    <name evidence="3" type="ORF">H9W90_04500</name>
</gene>
<name>A0A7G9LCP1_9FLAO</name>
<evidence type="ECO:0000259" key="2">
    <source>
        <dbReference type="Pfam" id="PF14258"/>
    </source>
</evidence>
<keyword evidence="1" id="KW-0472">Membrane</keyword>
<keyword evidence="4" id="KW-1185">Reference proteome</keyword>
<evidence type="ECO:0000313" key="4">
    <source>
        <dbReference type="Proteomes" id="UP000515808"/>
    </source>
</evidence>
<evidence type="ECO:0000313" key="3">
    <source>
        <dbReference type="EMBL" id="QNM86390.1"/>
    </source>
</evidence>
<evidence type="ECO:0000256" key="1">
    <source>
        <dbReference type="SAM" id="Phobius"/>
    </source>
</evidence>
<sequence length="402" mass="46790">MKRFINIKTLAFLLVLLQLVSCNETNWNENYKEKEKSPFGNYIIYNEATTLLETEKVVLLNENIYDYLFHNYNERADYGSYICIKNSAYKLTDDGIDNLLRFIHNGNDAFIAVNYFSDSLKEKLGFTTNNLDKNASTVAELRELKGEFTLENNQFANKTYNFDRNIRRHYFLEYNENSTIVLGTTKIDGEQVPNFIKVYHGKGALYLHTNPVVFTNYNMLNGKEAYAANVLSYVSNKSILWDPHIKSSKFANKKDDNNSVFKFFLEHKTLTWFLFVSLAGVLLFMLFNARRKQRPIPIKEPLKNTTVAFTQTIANLYLKEQDHKNLVDKKIAFFLEKVRTKYLINTASLNSSFIEKLAAKSGNELQKTKYLIHTIIALNKKDDCSEEELIVLHKMIDNFFNK</sequence>
<organism evidence="3 4">
    <name type="scientific">Polaribacter pectinis</name>
    <dbReference type="NCBI Taxonomy" id="2738844"/>
    <lineage>
        <taxon>Bacteria</taxon>
        <taxon>Pseudomonadati</taxon>
        <taxon>Bacteroidota</taxon>
        <taxon>Flavobacteriia</taxon>
        <taxon>Flavobacteriales</taxon>
        <taxon>Flavobacteriaceae</taxon>
    </lineage>
</organism>
<dbReference type="RefSeq" id="WP_187483271.1">
    <property type="nucleotide sequence ID" value="NZ_CP060695.1"/>
</dbReference>
<dbReference type="KEGG" id="ppec:H9W90_04500"/>
<protein>
    <recommendedName>
        <fullName evidence="2">DUF4350 domain-containing protein</fullName>
    </recommendedName>
</protein>
<dbReference type="Pfam" id="PF14258">
    <property type="entry name" value="DUF4350"/>
    <property type="match status" value="1"/>
</dbReference>